<organism evidence="4 5">
    <name type="scientific">Corynebacterium pseudodiphtheriticum</name>
    <dbReference type="NCBI Taxonomy" id="37637"/>
    <lineage>
        <taxon>Bacteria</taxon>
        <taxon>Bacillati</taxon>
        <taxon>Actinomycetota</taxon>
        <taxon>Actinomycetes</taxon>
        <taxon>Mycobacteriales</taxon>
        <taxon>Corynebacteriaceae</taxon>
        <taxon>Corynebacterium</taxon>
    </lineage>
</organism>
<dbReference type="RefSeq" id="WP_284588913.1">
    <property type="nucleotide sequence ID" value="NZ_JASNUC010000006.1"/>
</dbReference>
<comment type="caution">
    <text evidence="4">The sequence shown here is derived from an EMBL/GenBank/DDBJ whole genome shotgun (WGS) entry which is preliminary data.</text>
</comment>
<evidence type="ECO:0000313" key="5">
    <source>
        <dbReference type="Proteomes" id="UP001224412"/>
    </source>
</evidence>
<evidence type="ECO:0000259" key="3">
    <source>
        <dbReference type="PROSITE" id="PS50983"/>
    </source>
</evidence>
<dbReference type="PANTHER" id="PTHR30535">
    <property type="entry name" value="VITAMIN B12-BINDING PROTEIN"/>
    <property type="match status" value="1"/>
</dbReference>
<feature type="chain" id="PRO_5042886056" evidence="2">
    <location>
        <begin position="26"/>
        <end position="335"/>
    </location>
</feature>
<dbReference type="AlphaFoldDB" id="A0AAP4F5A1"/>
<dbReference type="InterPro" id="IPR002491">
    <property type="entry name" value="ABC_transptr_periplasmic_BD"/>
</dbReference>
<dbReference type="Pfam" id="PF01497">
    <property type="entry name" value="Peripla_BP_2"/>
    <property type="match status" value="1"/>
</dbReference>
<feature type="signal peptide" evidence="2">
    <location>
        <begin position="1"/>
        <end position="25"/>
    </location>
</feature>
<evidence type="ECO:0000256" key="1">
    <source>
        <dbReference type="ARBA" id="ARBA00008814"/>
    </source>
</evidence>
<proteinExistence type="inferred from homology"/>
<keyword evidence="2" id="KW-0732">Signal</keyword>
<dbReference type="EMBL" id="JASNVH010000011">
    <property type="protein sequence ID" value="MDK4307421.1"/>
    <property type="molecule type" value="Genomic_DNA"/>
</dbReference>
<dbReference type="SUPFAM" id="SSF53807">
    <property type="entry name" value="Helical backbone' metal receptor"/>
    <property type="match status" value="1"/>
</dbReference>
<reference evidence="4" key="1">
    <citation type="submission" date="2023-05" db="EMBL/GenBank/DDBJ databases">
        <title>Metabolic capabilities are highly conserved among human nasal-associated Corynebacterium species in pangenomic analyses.</title>
        <authorList>
            <person name="Tran T.H."/>
            <person name="Roberts A.Q."/>
            <person name="Escapa I.F."/>
            <person name="Gao W."/>
            <person name="Conlan S."/>
            <person name="Kong H."/>
            <person name="Segre J.A."/>
            <person name="Kelly M.S."/>
            <person name="Lemon K.P."/>
        </authorList>
    </citation>
    <scope>NUCLEOTIDE SEQUENCE</scope>
    <source>
        <strain evidence="4">KPL2773</strain>
    </source>
</reference>
<dbReference type="PROSITE" id="PS51257">
    <property type="entry name" value="PROKAR_LIPOPROTEIN"/>
    <property type="match status" value="1"/>
</dbReference>
<dbReference type="InterPro" id="IPR050902">
    <property type="entry name" value="ABC_Transporter_SBP"/>
</dbReference>
<sequence>MRRFLPSVLILTTGLILSSCSTGDAEDTTASSENNSSAITLDNCGFELTAHTPVQRATTLEQGATDTLLLLGAKDQMVGYGHQKDAPPEGYDLEGIKEISPSAPNSEQLRDADTDFIYSPFALNWTADNAGTREEWENLGVATYQSNVQCPDYADNAEKSTFDLVAKDITELGTLFDREEEAKSLIEKQNQTLENAAQAPEGTTFMLLYSSIGGAPYVAGGPSIVTEVGKATGMKNVFGDLDEEWPQISWEAVAEADPDVILLANLPGRGKPGDKWEEKVSDLESTPGTKEMKAVKNGTYVVVPGVATSASGRSYELVEEVSKAIKDDLFANKSE</sequence>
<feature type="domain" description="Fe/B12 periplasmic-binding" evidence="3">
    <location>
        <begin position="56"/>
        <end position="333"/>
    </location>
</feature>
<dbReference type="Gene3D" id="3.40.50.1980">
    <property type="entry name" value="Nitrogenase molybdenum iron protein domain"/>
    <property type="match status" value="2"/>
</dbReference>
<dbReference type="PROSITE" id="PS50983">
    <property type="entry name" value="FE_B12_PBP"/>
    <property type="match status" value="1"/>
</dbReference>
<dbReference type="PANTHER" id="PTHR30535:SF7">
    <property type="entry name" value="IRON(III) DICITRATE-BINDING PROTEIN"/>
    <property type="match status" value="1"/>
</dbReference>
<accession>A0AAP4F5A1</accession>
<protein>
    <submittedName>
        <fullName evidence="4">ABC transporter substrate-binding protein</fullName>
    </submittedName>
</protein>
<gene>
    <name evidence="4" type="ORF">QPX42_07715</name>
</gene>
<name>A0AAP4F5A1_9CORY</name>
<evidence type="ECO:0000256" key="2">
    <source>
        <dbReference type="SAM" id="SignalP"/>
    </source>
</evidence>
<evidence type="ECO:0000313" key="4">
    <source>
        <dbReference type="EMBL" id="MDK4307421.1"/>
    </source>
</evidence>
<dbReference type="Proteomes" id="UP001224412">
    <property type="component" value="Unassembled WGS sequence"/>
</dbReference>
<comment type="similarity">
    <text evidence="1">Belongs to the bacterial solute-binding protein 8 family.</text>
</comment>